<name>A0A848FK32_9BURK</name>
<dbReference type="Proteomes" id="UP000574067">
    <property type="component" value="Unassembled WGS sequence"/>
</dbReference>
<evidence type="ECO:0000256" key="1">
    <source>
        <dbReference type="SAM" id="MobiDB-lite"/>
    </source>
</evidence>
<reference evidence="3 4" key="1">
    <citation type="submission" date="2020-04" db="EMBL/GenBank/DDBJ databases">
        <title>Azohydromonas sp. isolated from soil.</title>
        <authorList>
            <person name="Dahal R.H."/>
        </authorList>
    </citation>
    <scope>NUCLEOTIDE SEQUENCE [LARGE SCALE GENOMIC DNA]</scope>
    <source>
        <strain evidence="3 4">G-1-1-14</strain>
    </source>
</reference>
<feature type="domain" description="Extradiol ring-cleavage dioxygenase LigAB LigA subunit" evidence="2">
    <location>
        <begin position="27"/>
        <end position="112"/>
    </location>
</feature>
<dbReference type="GO" id="GO:0018579">
    <property type="term" value="F:protocatechuate 4,5-dioxygenase activity"/>
    <property type="evidence" value="ECO:0007669"/>
    <property type="project" value="UniProtKB-EC"/>
</dbReference>
<dbReference type="NCBIfam" id="NF009917">
    <property type="entry name" value="PRK13377.1"/>
    <property type="match status" value="1"/>
</dbReference>
<keyword evidence="3" id="KW-0223">Dioxygenase</keyword>
<accession>A0A848FK32</accession>
<dbReference type="EMBL" id="JABBFW010000035">
    <property type="protein sequence ID" value="NML18600.1"/>
    <property type="molecule type" value="Genomic_DNA"/>
</dbReference>
<dbReference type="Gene3D" id="1.10.700.10">
    <property type="entry name" value="Dioxygenase LigAB, LigA subunit"/>
    <property type="match status" value="1"/>
</dbReference>
<dbReference type="SUPFAM" id="SSF48076">
    <property type="entry name" value="LigA subunit of an aromatic-ring-opening dioxygenase LigAB"/>
    <property type="match status" value="1"/>
</dbReference>
<organism evidence="3 4">
    <name type="scientific">Azohydromonas caseinilytica</name>
    <dbReference type="NCBI Taxonomy" id="2728836"/>
    <lineage>
        <taxon>Bacteria</taxon>
        <taxon>Pseudomonadati</taxon>
        <taxon>Pseudomonadota</taxon>
        <taxon>Betaproteobacteria</taxon>
        <taxon>Burkholderiales</taxon>
        <taxon>Sphaerotilaceae</taxon>
        <taxon>Azohydromonas</taxon>
    </lineage>
</organism>
<protein>
    <submittedName>
        <fullName evidence="3">Protocatechuate 4,5-dioxygenase subunit alpha</fullName>
        <ecNumber evidence="3">1.13.11.8</ecNumber>
    </submittedName>
</protein>
<dbReference type="InterPro" id="IPR011986">
    <property type="entry name" value="Xdiol_dOase_LigA"/>
</dbReference>
<dbReference type="NCBIfam" id="TIGR02792">
    <property type="entry name" value="PCA_ligA"/>
    <property type="match status" value="1"/>
</dbReference>
<feature type="compositionally biased region" description="Low complexity" evidence="1">
    <location>
        <begin position="128"/>
        <end position="139"/>
    </location>
</feature>
<evidence type="ECO:0000259" key="2">
    <source>
        <dbReference type="Pfam" id="PF07746"/>
    </source>
</evidence>
<gene>
    <name evidence="3" type="primary">ligA</name>
    <name evidence="3" type="ORF">HHL10_26895</name>
</gene>
<dbReference type="RefSeq" id="WP_169163497.1">
    <property type="nucleotide sequence ID" value="NZ_JABBFW010000035.1"/>
</dbReference>
<dbReference type="Pfam" id="PF07746">
    <property type="entry name" value="LigA"/>
    <property type="match status" value="1"/>
</dbReference>
<dbReference type="CDD" id="cd07924">
    <property type="entry name" value="PCA_45_Doxase_A"/>
    <property type="match status" value="1"/>
</dbReference>
<dbReference type="InterPro" id="IPR036622">
    <property type="entry name" value="LigA_sf"/>
</dbReference>
<sequence>MALHKPYKDVPGTTIFDADQSRKGYWLNQFCMSLMKAENREKFKADERAYLDQWAMTEEQKQAVLDRDLNRCIALGGNIYFLAKIGATDGRSFQQMAGSMTGLTEEQYREMMAGGGRSPEGNRYAHEQQAQAPQPAAPQSKPEDQ</sequence>
<dbReference type="AlphaFoldDB" id="A0A848FK32"/>
<evidence type="ECO:0000313" key="3">
    <source>
        <dbReference type="EMBL" id="NML18600.1"/>
    </source>
</evidence>
<dbReference type="InterPro" id="IPR014159">
    <property type="entry name" value="PCA_LigA"/>
</dbReference>
<feature type="region of interest" description="Disordered" evidence="1">
    <location>
        <begin position="111"/>
        <end position="145"/>
    </location>
</feature>
<keyword evidence="4" id="KW-1185">Reference proteome</keyword>
<dbReference type="EC" id="1.13.11.8" evidence="3"/>
<comment type="caution">
    <text evidence="3">The sequence shown here is derived from an EMBL/GenBank/DDBJ whole genome shotgun (WGS) entry which is preliminary data.</text>
</comment>
<proteinExistence type="predicted"/>
<evidence type="ECO:0000313" key="4">
    <source>
        <dbReference type="Proteomes" id="UP000574067"/>
    </source>
</evidence>
<keyword evidence="3" id="KW-0560">Oxidoreductase</keyword>